<evidence type="ECO:0000256" key="2">
    <source>
        <dbReference type="ARBA" id="ARBA00005745"/>
    </source>
</evidence>
<name>A0A2G1DHV8_9BACT</name>
<organism evidence="10 11">
    <name type="scientific">Malaciobacter molluscorum LMG 25693</name>
    <dbReference type="NCBI Taxonomy" id="870501"/>
    <lineage>
        <taxon>Bacteria</taxon>
        <taxon>Pseudomonadati</taxon>
        <taxon>Campylobacterota</taxon>
        <taxon>Epsilonproteobacteria</taxon>
        <taxon>Campylobacterales</taxon>
        <taxon>Arcobacteraceae</taxon>
        <taxon>Malaciobacter</taxon>
    </lineage>
</organism>
<feature type="transmembrane region" description="Helical" evidence="7">
    <location>
        <begin position="356"/>
        <end position="384"/>
    </location>
</feature>
<proteinExistence type="inferred from homology"/>
<evidence type="ECO:0000256" key="1">
    <source>
        <dbReference type="ARBA" id="ARBA00004651"/>
    </source>
</evidence>
<keyword evidence="3" id="KW-1003">Cell membrane</keyword>
<comment type="subcellular location">
    <subcellularLocation>
        <location evidence="1">Cell membrane</location>
        <topology evidence="1">Multi-pass membrane protein</topology>
    </subcellularLocation>
</comment>
<evidence type="ECO:0000256" key="6">
    <source>
        <dbReference type="ARBA" id="ARBA00023136"/>
    </source>
</evidence>
<comment type="similarity">
    <text evidence="2">Belongs to the GSP F family.</text>
</comment>
<evidence type="ECO:0000256" key="3">
    <source>
        <dbReference type="ARBA" id="ARBA00022475"/>
    </source>
</evidence>
<reference evidence="9 12" key="2">
    <citation type="submission" date="2018-08" db="EMBL/GenBank/DDBJ databases">
        <title>Complete genome of the Arcobacter molluscorum type strain LMG 25693.</title>
        <authorList>
            <person name="Miller W.G."/>
            <person name="Yee E."/>
            <person name="Bono J.L."/>
        </authorList>
    </citation>
    <scope>NUCLEOTIDE SEQUENCE [LARGE SCALE GENOMIC DNA]</scope>
    <source>
        <strain evidence="9 12">CECT 7696</strain>
    </source>
</reference>
<evidence type="ECO:0000256" key="4">
    <source>
        <dbReference type="ARBA" id="ARBA00022692"/>
    </source>
</evidence>
<keyword evidence="11" id="KW-1185">Reference proteome</keyword>
<dbReference type="AlphaFoldDB" id="A0A2G1DHV8"/>
<evidence type="ECO:0000313" key="12">
    <source>
        <dbReference type="Proteomes" id="UP000262712"/>
    </source>
</evidence>
<dbReference type="Proteomes" id="UP000221222">
    <property type="component" value="Unassembled WGS sequence"/>
</dbReference>
<dbReference type="RefSeq" id="WP_099342470.1">
    <property type="nucleotide sequence ID" value="NZ_CP032098.1"/>
</dbReference>
<keyword evidence="4 7" id="KW-0812">Transmembrane</keyword>
<evidence type="ECO:0000256" key="5">
    <source>
        <dbReference type="ARBA" id="ARBA00022989"/>
    </source>
</evidence>
<dbReference type="InterPro" id="IPR042094">
    <property type="entry name" value="T2SS_GspF_sf"/>
</dbReference>
<dbReference type="EMBL" id="NXFY01000009">
    <property type="protein sequence ID" value="PHO18088.1"/>
    <property type="molecule type" value="Genomic_DNA"/>
</dbReference>
<dbReference type="Gene3D" id="1.20.81.30">
    <property type="entry name" value="Type II secretion system (T2SS), domain F"/>
    <property type="match status" value="2"/>
</dbReference>
<sequence>MKYKVVYQKDNKLHSKLVNEDNITFENLPKNSIKIYKRIDFTTIIRKKITNSQIYQLFYELDMMLQANININEALEILYKNRKEITLKRFCKELLDSIKSGKGLNIKYENYIIDKSIKKFFLLINKKGNINIAINTFVKLLQFELKMKNELKKAFSYPFILLLTLFFSFFCIFSFVLPTFETLLNSNSINANIATTLLFSLKNILENNIFLIFSSFLSVIFIITFFYKINTKFEFFIHKIIFTKILFISSLLKSFELYRLFIVINILQKANYEFHDTLNSANSLIKNKYVLDKISLIENLLKSGKTISFACEYSNLFDDIVLNLIQTGEKSNNMSVVTFEIEKIYKKRYENRVKSLSFWIQPFVFILIMGLILWLIVAIFVPMWSMSDMIKY</sequence>
<evidence type="ECO:0000313" key="10">
    <source>
        <dbReference type="EMBL" id="PHO18088.1"/>
    </source>
</evidence>
<dbReference type="Pfam" id="PF00482">
    <property type="entry name" value="T2SSF"/>
    <property type="match status" value="2"/>
</dbReference>
<dbReference type="PRINTS" id="PR00812">
    <property type="entry name" value="BCTERIALGSPF"/>
</dbReference>
<accession>A0A2G1DHV8</accession>
<feature type="domain" description="Type II secretion system protein GspF" evidence="8">
    <location>
        <begin position="63"/>
        <end position="178"/>
    </location>
</feature>
<dbReference type="KEGG" id="amol:AMOL_2077"/>
<feature type="transmembrane region" description="Helical" evidence="7">
    <location>
        <begin position="155"/>
        <end position="177"/>
    </location>
</feature>
<reference evidence="10 11" key="1">
    <citation type="submission" date="2017-09" db="EMBL/GenBank/DDBJ databases">
        <title>Arcobacter canalis sp. nov., a new species isolated from a water canal contaminated with urban sewage.</title>
        <authorList>
            <person name="Perez-Cataluna A."/>
            <person name="Salas-Masso N."/>
            <person name="Figueras M.J."/>
        </authorList>
    </citation>
    <scope>NUCLEOTIDE SEQUENCE [LARGE SCALE GENOMIC DNA]</scope>
    <source>
        <strain evidence="10 11">F98-3</strain>
    </source>
</reference>
<keyword evidence="5 7" id="KW-1133">Transmembrane helix</keyword>
<feature type="transmembrane region" description="Helical" evidence="7">
    <location>
        <begin position="208"/>
        <end position="229"/>
    </location>
</feature>
<dbReference type="InterPro" id="IPR018076">
    <property type="entry name" value="T2SS_GspF_dom"/>
</dbReference>
<dbReference type="PANTHER" id="PTHR30012:SF0">
    <property type="entry name" value="TYPE II SECRETION SYSTEM PROTEIN F-RELATED"/>
    <property type="match status" value="1"/>
</dbReference>
<evidence type="ECO:0000256" key="7">
    <source>
        <dbReference type="SAM" id="Phobius"/>
    </source>
</evidence>
<dbReference type="InterPro" id="IPR003004">
    <property type="entry name" value="GspF/PilC"/>
</dbReference>
<keyword evidence="6 7" id="KW-0472">Membrane</keyword>
<dbReference type="PANTHER" id="PTHR30012">
    <property type="entry name" value="GENERAL SECRETION PATHWAY PROTEIN"/>
    <property type="match status" value="1"/>
</dbReference>
<dbReference type="GO" id="GO:0005886">
    <property type="term" value="C:plasma membrane"/>
    <property type="evidence" value="ECO:0007669"/>
    <property type="project" value="UniProtKB-SubCell"/>
</dbReference>
<dbReference type="EMBL" id="CP032098">
    <property type="protein sequence ID" value="AXX93031.1"/>
    <property type="molecule type" value="Genomic_DNA"/>
</dbReference>
<gene>
    <name evidence="9" type="ORF">AMOL_2077</name>
    <name evidence="10" type="ORF">CPU12_07420</name>
</gene>
<evidence type="ECO:0000313" key="11">
    <source>
        <dbReference type="Proteomes" id="UP000221222"/>
    </source>
</evidence>
<dbReference type="Proteomes" id="UP000262712">
    <property type="component" value="Chromosome"/>
</dbReference>
<protein>
    <submittedName>
        <fullName evidence="10">Transformation system protein</fullName>
    </submittedName>
    <submittedName>
        <fullName evidence="9">Type II secretion/transformation system, F protein</fullName>
    </submittedName>
</protein>
<evidence type="ECO:0000313" key="9">
    <source>
        <dbReference type="EMBL" id="AXX93031.1"/>
    </source>
</evidence>
<evidence type="ECO:0000259" key="8">
    <source>
        <dbReference type="Pfam" id="PF00482"/>
    </source>
</evidence>
<feature type="domain" description="Type II secretion system protein GspF" evidence="8">
    <location>
        <begin position="265"/>
        <end position="382"/>
    </location>
</feature>